<dbReference type="RefSeq" id="WP_150450100.1">
    <property type="nucleotide sequence ID" value="NZ_VYSA01000004.1"/>
</dbReference>
<reference evidence="3" key="1">
    <citation type="submission" date="2019-09" db="EMBL/GenBank/DDBJ databases">
        <title>Mumia zhuanghuii sp. nov. isolated from the intestinal contents of plateau pika (Ochotona curzoniae) in the Qinghai-Tibet plateau of China.</title>
        <authorList>
            <person name="Tian Z."/>
        </authorList>
    </citation>
    <scope>NUCLEOTIDE SEQUENCE [LARGE SCALE GENOMIC DNA]</scope>
    <source>
        <strain evidence="3">JCM 30598</strain>
    </source>
</reference>
<dbReference type="EMBL" id="VYSA01000004">
    <property type="protein sequence ID" value="KAA9105958.1"/>
    <property type="molecule type" value="Genomic_DNA"/>
</dbReference>
<evidence type="ECO:0000313" key="3">
    <source>
        <dbReference type="Proteomes" id="UP000325827"/>
    </source>
</evidence>
<feature type="compositionally biased region" description="Basic and acidic residues" evidence="1">
    <location>
        <begin position="15"/>
        <end position="50"/>
    </location>
</feature>
<keyword evidence="3" id="KW-1185">Reference proteome</keyword>
<feature type="region of interest" description="Disordered" evidence="1">
    <location>
        <begin position="1"/>
        <end position="94"/>
    </location>
</feature>
<dbReference type="Proteomes" id="UP000325827">
    <property type="component" value="Unassembled WGS sequence"/>
</dbReference>
<sequence length="111" mass="12397">MGCRSYSDASAGSEEGGRHADDHKHGRDHDASDHELLEHSTDPQEPDGRIGCEVTQQRGSEQDASQHAEERGTQREGEDERGGDEQREDLGGEQYGGWRISTRLGYFARER</sequence>
<name>A0A5J5IZX2_9MICO</name>
<accession>A0A5J5IZX2</accession>
<proteinExistence type="predicted"/>
<evidence type="ECO:0000313" key="2">
    <source>
        <dbReference type="EMBL" id="KAA9105958.1"/>
    </source>
</evidence>
<gene>
    <name evidence="2" type="ORF">F6B43_16490</name>
</gene>
<protein>
    <submittedName>
        <fullName evidence="2">Uncharacterized protein</fullName>
    </submittedName>
</protein>
<dbReference type="AlphaFoldDB" id="A0A5J5IZX2"/>
<comment type="caution">
    <text evidence="2">The sequence shown here is derived from an EMBL/GenBank/DDBJ whole genome shotgun (WGS) entry which is preliminary data.</text>
</comment>
<feature type="compositionally biased region" description="Basic and acidic residues" evidence="1">
    <location>
        <begin position="60"/>
        <end position="90"/>
    </location>
</feature>
<organism evidence="2 3">
    <name type="scientific">Microbacterium rhizomatis</name>
    <dbReference type="NCBI Taxonomy" id="1631477"/>
    <lineage>
        <taxon>Bacteria</taxon>
        <taxon>Bacillati</taxon>
        <taxon>Actinomycetota</taxon>
        <taxon>Actinomycetes</taxon>
        <taxon>Micrococcales</taxon>
        <taxon>Microbacteriaceae</taxon>
        <taxon>Microbacterium</taxon>
    </lineage>
</organism>
<evidence type="ECO:0000256" key="1">
    <source>
        <dbReference type="SAM" id="MobiDB-lite"/>
    </source>
</evidence>